<dbReference type="Pfam" id="PF00560">
    <property type="entry name" value="LRR_1"/>
    <property type="match status" value="1"/>
</dbReference>
<keyword evidence="1" id="KW-0677">Repeat</keyword>
<dbReference type="InterPro" id="IPR032675">
    <property type="entry name" value="LRR_dom_sf"/>
</dbReference>
<comment type="caution">
    <text evidence="3">The sequence shown here is derived from an EMBL/GenBank/DDBJ whole genome shotgun (WGS) entry which is preliminary data.</text>
</comment>
<evidence type="ECO:0000256" key="1">
    <source>
        <dbReference type="ARBA" id="ARBA00022737"/>
    </source>
</evidence>
<dbReference type="InterPro" id="IPR055414">
    <property type="entry name" value="LRR_R13L4/SHOC2-like"/>
</dbReference>
<organism evidence="3 4">
    <name type="scientific">Hibiscus sabdariffa</name>
    <name type="common">roselle</name>
    <dbReference type="NCBI Taxonomy" id="183260"/>
    <lineage>
        <taxon>Eukaryota</taxon>
        <taxon>Viridiplantae</taxon>
        <taxon>Streptophyta</taxon>
        <taxon>Embryophyta</taxon>
        <taxon>Tracheophyta</taxon>
        <taxon>Spermatophyta</taxon>
        <taxon>Magnoliopsida</taxon>
        <taxon>eudicotyledons</taxon>
        <taxon>Gunneridae</taxon>
        <taxon>Pentapetalae</taxon>
        <taxon>rosids</taxon>
        <taxon>malvids</taxon>
        <taxon>Malvales</taxon>
        <taxon>Malvaceae</taxon>
        <taxon>Malvoideae</taxon>
        <taxon>Hibiscus</taxon>
    </lineage>
</organism>
<gene>
    <name evidence="3" type="ORF">V6N11_079176</name>
</gene>
<dbReference type="Pfam" id="PF23598">
    <property type="entry name" value="LRR_14"/>
    <property type="match status" value="1"/>
</dbReference>
<evidence type="ECO:0000259" key="2">
    <source>
        <dbReference type="Pfam" id="PF23598"/>
    </source>
</evidence>
<evidence type="ECO:0000313" key="4">
    <source>
        <dbReference type="Proteomes" id="UP001396334"/>
    </source>
</evidence>
<dbReference type="PANTHER" id="PTHR47186:SF20">
    <property type="entry name" value="DISEASE RESISTANCE PROTEIN RPS5-LIKE"/>
    <property type="match status" value="1"/>
</dbReference>
<dbReference type="InterPro" id="IPR001611">
    <property type="entry name" value="Leu-rich_rpt"/>
</dbReference>
<dbReference type="Gene3D" id="3.80.10.10">
    <property type="entry name" value="Ribonuclease Inhibitor"/>
    <property type="match status" value="1"/>
</dbReference>
<dbReference type="SUPFAM" id="SSF52058">
    <property type="entry name" value="L domain-like"/>
    <property type="match status" value="1"/>
</dbReference>
<sequence>MDALEVLDLSENPIKSTPQSLSNLKNLTSLLLAHCNYLENVPSLSNLRVLKKLDLRRTKIKEIPQGMENLMSLEYLNFSYSKNIKEIPNGILSRLCCLQILRVGKLLISWKEVGGLKKLEVLEGRFEDYDNLNMYLQGFHGREEPRQYNISVGDFEWDDYWWNEAGKVIGVSGCKNLSDYAST</sequence>
<keyword evidence="4" id="KW-1185">Reference proteome</keyword>
<dbReference type="PROSITE" id="PS51450">
    <property type="entry name" value="LRR"/>
    <property type="match status" value="2"/>
</dbReference>
<protein>
    <recommendedName>
        <fullName evidence="2">Disease resistance R13L4/SHOC-2-like LRR domain-containing protein</fullName>
    </recommendedName>
</protein>
<accession>A0ABR2RUS5</accession>
<evidence type="ECO:0000313" key="3">
    <source>
        <dbReference type="EMBL" id="KAK9016681.1"/>
    </source>
</evidence>
<name>A0ABR2RUS5_9ROSI</name>
<feature type="domain" description="Disease resistance R13L4/SHOC-2-like LRR" evidence="2">
    <location>
        <begin position="40"/>
        <end position="127"/>
    </location>
</feature>
<dbReference type="Proteomes" id="UP001396334">
    <property type="component" value="Unassembled WGS sequence"/>
</dbReference>
<dbReference type="EMBL" id="JBBPBN010000020">
    <property type="protein sequence ID" value="KAK9016681.1"/>
    <property type="molecule type" value="Genomic_DNA"/>
</dbReference>
<dbReference type="PANTHER" id="PTHR47186">
    <property type="entry name" value="LEUCINE-RICH REPEAT-CONTAINING PROTEIN 57"/>
    <property type="match status" value="1"/>
</dbReference>
<reference evidence="3 4" key="1">
    <citation type="journal article" date="2024" name="G3 (Bethesda)">
        <title>Genome assembly of Hibiscus sabdariffa L. provides insights into metabolisms of medicinal natural products.</title>
        <authorList>
            <person name="Kim T."/>
        </authorList>
    </citation>
    <scope>NUCLEOTIDE SEQUENCE [LARGE SCALE GENOMIC DNA]</scope>
    <source>
        <strain evidence="3">TK-2024</strain>
        <tissue evidence="3">Old leaves</tissue>
    </source>
</reference>
<proteinExistence type="predicted"/>